<keyword evidence="2" id="KW-1185">Reference proteome</keyword>
<dbReference type="RefSeq" id="XP_033390119.1">
    <property type="nucleotide sequence ID" value="XM_033526711.1"/>
</dbReference>
<organism evidence="1 2">
    <name type="scientific">Aaosphaeria arxii CBS 175.79</name>
    <dbReference type="NCBI Taxonomy" id="1450172"/>
    <lineage>
        <taxon>Eukaryota</taxon>
        <taxon>Fungi</taxon>
        <taxon>Dikarya</taxon>
        <taxon>Ascomycota</taxon>
        <taxon>Pezizomycotina</taxon>
        <taxon>Dothideomycetes</taxon>
        <taxon>Pleosporomycetidae</taxon>
        <taxon>Pleosporales</taxon>
        <taxon>Pleosporales incertae sedis</taxon>
        <taxon>Aaosphaeria</taxon>
    </lineage>
</organism>
<evidence type="ECO:0000313" key="2">
    <source>
        <dbReference type="Proteomes" id="UP000799778"/>
    </source>
</evidence>
<reference evidence="1" key="1">
    <citation type="journal article" date="2020" name="Stud. Mycol.">
        <title>101 Dothideomycetes genomes: a test case for predicting lifestyles and emergence of pathogens.</title>
        <authorList>
            <person name="Haridas S."/>
            <person name="Albert R."/>
            <person name="Binder M."/>
            <person name="Bloem J."/>
            <person name="Labutti K."/>
            <person name="Salamov A."/>
            <person name="Andreopoulos B."/>
            <person name="Baker S."/>
            <person name="Barry K."/>
            <person name="Bills G."/>
            <person name="Bluhm B."/>
            <person name="Cannon C."/>
            <person name="Castanera R."/>
            <person name="Culley D."/>
            <person name="Daum C."/>
            <person name="Ezra D."/>
            <person name="Gonzalez J."/>
            <person name="Henrissat B."/>
            <person name="Kuo A."/>
            <person name="Liang C."/>
            <person name="Lipzen A."/>
            <person name="Lutzoni F."/>
            <person name="Magnuson J."/>
            <person name="Mondo S."/>
            <person name="Nolan M."/>
            <person name="Ohm R."/>
            <person name="Pangilinan J."/>
            <person name="Park H.-J."/>
            <person name="Ramirez L."/>
            <person name="Alfaro M."/>
            <person name="Sun H."/>
            <person name="Tritt A."/>
            <person name="Yoshinaga Y."/>
            <person name="Zwiers L.-H."/>
            <person name="Turgeon B."/>
            <person name="Goodwin S."/>
            <person name="Spatafora J."/>
            <person name="Crous P."/>
            <person name="Grigoriev I."/>
        </authorList>
    </citation>
    <scope>NUCLEOTIDE SEQUENCE</scope>
    <source>
        <strain evidence="1">CBS 175.79</strain>
    </source>
</reference>
<gene>
    <name evidence="1" type="ORF">BU24DRAFT_417402</name>
</gene>
<proteinExistence type="predicted"/>
<dbReference type="Proteomes" id="UP000799778">
    <property type="component" value="Unassembled WGS sequence"/>
</dbReference>
<dbReference type="EMBL" id="ML978066">
    <property type="protein sequence ID" value="KAF2021780.1"/>
    <property type="molecule type" value="Genomic_DNA"/>
</dbReference>
<dbReference type="GeneID" id="54284108"/>
<accession>A0A6A5YAF7</accession>
<protein>
    <submittedName>
        <fullName evidence="1">Uncharacterized protein</fullName>
    </submittedName>
</protein>
<sequence>MVNCTSPSTPLFYALPGLASSRLAAVTVTAMTGSSNAPVNALPFNLQQPLAVLWHTRQCENTHISPHLARHHAPKYPALLRS</sequence>
<name>A0A6A5YAF7_9PLEO</name>
<dbReference type="AlphaFoldDB" id="A0A6A5YAF7"/>
<evidence type="ECO:0000313" key="1">
    <source>
        <dbReference type="EMBL" id="KAF2021780.1"/>
    </source>
</evidence>